<dbReference type="EMBL" id="OW240914">
    <property type="protein sequence ID" value="CAH2276991.1"/>
    <property type="molecule type" value="Genomic_DNA"/>
</dbReference>
<keyword evidence="3" id="KW-1185">Reference proteome</keyword>
<reference evidence="2" key="1">
    <citation type="submission" date="2022-03" db="EMBL/GenBank/DDBJ databases">
        <authorList>
            <person name="Alioto T."/>
            <person name="Alioto T."/>
            <person name="Gomez Garrido J."/>
        </authorList>
    </citation>
    <scope>NUCLEOTIDE SEQUENCE</scope>
</reference>
<dbReference type="Proteomes" id="UP001295444">
    <property type="component" value="Chromosome 03"/>
</dbReference>
<protein>
    <submittedName>
        <fullName evidence="2">Uncharacterized protein</fullName>
    </submittedName>
</protein>
<evidence type="ECO:0000313" key="2">
    <source>
        <dbReference type="EMBL" id="CAH2276991.1"/>
    </source>
</evidence>
<feature type="region of interest" description="Disordered" evidence="1">
    <location>
        <begin position="1"/>
        <end position="28"/>
    </location>
</feature>
<name>A0AAD1RRY8_PELCU</name>
<sequence>MSQTTHTTPIDAQRHRAKKGSSTTHTEHVVTATIRPGYLCYSKLLSTTLPH</sequence>
<evidence type="ECO:0000313" key="3">
    <source>
        <dbReference type="Proteomes" id="UP001295444"/>
    </source>
</evidence>
<proteinExistence type="predicted"/>
<feature type="non-terminal residue" evidence="2">
    <location>
        <position position="51"/>
    </location>
</feature>
<organism evidence="2 3">
    <name type="scientific">Pelobates cultripes</name>
    <name type="common">Western spadefoot toad</name>
    <dbReference type="NCBI Taxonomy" id="61616"/>
    <lineage>
        <taxon>Eukaryota</taxon>
        <taxon>Metazoa</taxon>
        <taxon>Chordata</taxon>
        <taxon>Craniata</taxon>
        <taxon>Vertebrata</taxon>
        <taxon>Euteleostomi</taxon>
        <taxon>Amphibia</taxon>
        <taxon>Batrachia</taxon>
        <taxon>Anura</taxon>
        <taxon>Pelobatoidea</taxon>
        <taxon>Pelobatidae</taxon>
        <taxon>Pelobates</taxon>
    </lineage>
</organism>
<evidence type="ECO:0000256" key="1">
    <source>
        <dbReference type="SAM" id="MobiDB-lite"/>
    </source>
</evidence>
<accession>A0AAD1RRY8</accession>
<feature type="compositionally biased region" description="Polar residues" evidence="1">
    <location>
        <begin position="1"/>
        <end position="10"/>
    </location>
</feature>
<gene>
    <name evidence="2" type="ORF">PECUL_23A059818</name>
</gene>
<dbReference type="AlphaFoldDB" id="A0AAD1RRY8"/>